<comment type="subcellular location">
    <subcellularLocation>
        <location evidence="1">Cell membrane</location>
        <topology evidence="1">Single-pass membrane protein</topology>
    </subcellularLocation>
</comment>
<comment type="similarity">
    <text evidence="2">Belongs to the YajC family.</text>
</comment>
<evidence type="ECO:0000256" key="11">
    <source>
        <dbReference type="SAM" id="Phobius"/>
    </source>
</evidence>
<gene>
    <name evidence="12" type="primary">yajC</name>
    <name evidence="12" type="ORF">ABXR19_09740</name>
</gene>
<dbReference type="PANTHER" id="PTHR33909:SF1">
    <property type="entry name" value="SEC TRANSLOCON ACCESSORY COMPLEX SUBUNIT YAJC"/>
    <property type="match status" value="1"/>
</dbReference>
<name>A0ABV2TKL8_9RHOO</name>
<dbReference type="RefSeq" id="WP_354600932.1">
    <property type="nucleotide sequence ID" value="NZ_JBEWZI010000009.1"/>
</dbReference>
<keyword evidence="10 11" id="KW-0472">Membrane</keyword>
<evidence type="ECO:0000256" key="2">
    <source>
        <dbReference type="ARBA" id="ARBA00006742"/>
    </source>
</evidence>
<evidence type="ECO:0000256" key="4">
    <source>
        <dbReference type="ARBA" id="ARBA00022448"/>
    </source>
</evidence>
<dbReference type="EMBL" id="JBEWZI010000009">
    <property type="protein sequence ID" value="MET7014470.1"/>
    <property type="molecule type" value="Genomic_DNA"/>
</dbReference>
<dbReference type="InterPro" id="IPR003849">
    <property type="entry name" value="Preprotein_translocase_YajC"/>
</dbReference>
<proteinExistence type="inferred from homology"/>
<dbReference type="Proteomes" id="UP001549691">
    <property type="component" value="Unassembled WGS sequence"/>
</dbReference>
<evidence type="ECO:0000256" key="6">
    <source>
        <dbReference type="ARBA" id="ARBA00022692"/>
    </source>
</evidence>
<keyword evidence="5" id="KW-1003">Cell membrane</keyword>
<dbReference type="SMART" id="SM01323">
    <property type="entry name" value="YajC"/>
    <property type="match status" value="1"/>
</dbReference>
<accession>A0ABV2TKL8</accession>
<reference evidence="12 13" key="1">
    <citation type="submission" date="2024-07" db="EMBL/GenBank/DDBJ databases">
        <title>Uliginosibacterium flavum JJ3220;KACC:17644.</title>
        <authorList>
            <person name="Kim M.K."/>
        </authorList>
    </citation>
    <scope>NUCLEOTIDE SEQUENCE [LARGE SCALE GENOMIC DNA]</scope>
    <source>
        <strain evidence="12 13">KACC:17644</strain>
    </source>
</reference>
<evidence type="ECO:0000256" key="3">
    <source>
        <dbReference type="ARBA" id="ARBA00014962"/>
    </source>
</evidence>
<evidence type="ECO:0000256" key="5">
    <source>
        <dbReference type="ARBA" id="ARBA00022475"/>
    </source>
</evidence>
<protein>
    <recommendedName>
        <fullName evidence="3">Sec translocon accessory complex subunit YajC</fullName>
    </recommendedName>
</protein>
<evidence type="ECO:0000256" key="1">
    <source>
        <dbReference type="ARBA" id="ARBA00004162"/>
    </source>
</evidence>
<keyword evidence="8 11" id="KW-1133">Transmembrane helix</keyword>
<evidence type="ECO:0000313" key="12">
    <source>
        <dbReference type="EMBL" id="MET7014470.1"/>
    </source>
</evidence>
<evidence type="ECO:0000256" key="7">
    <source>
        <dbReference type="ARBA" id="ARBA00022927"/>
    </source>
</evidence>
<sequence>MFISDAYAQTATTAAQAGPDFMSLSLNNPLFMFGAMGLAMYFLIFRPQQTRAKEHRALLDALAAGDEVITQGGIAGKVASVGDNFIKVEIASGVEITVQKPAISAVLPKGTLKNS</sequence>
<organism evidence="12 13">
    <name type="scientific">Uliginosibacterium flavum</name>
    <dbReference type="NCBI Taxonomy" id="1396831"/>
    <lineage>
        <taxon>Bacteria</taxon>
        <taxon>Pseudomonadati</taxon>
        <taxon>Pseudomonadota</taxon>
        <taxon>Betaproteobacteria</taxon>
        <taxon>Rhodocyclales</taxon>
        <taxon>Zoogloeaceae</taxon>
        <taxon>Uliginosibacterium</taxon>
    </lineage>
</organism>
<dbReference type="PRINTS" id="PR01853">
    <property type="entry name" value="YAJCTRNLCASE"/>
</dbReference>
<comment type="caution">
    <text evidence="12">The sequence shown here is derived from an EMBL/GenBank/DDBJ whole genome shotgun (WGS) entry which is preliminary data.</text>
</comment>
<keyword evidence="6 11" id="KW-0812">Transmembrane</keyword>
<dbReference type="Pfam" id="PF02699">
    <property type="entry name" value="YajC"/>
    <property type="match status" value="1"/>
</dbReference>
<evidence type="ECO:0000313" key="13">
    <source>
        <dbReference type="Proteomes" id="UP001549691"/>
    </source>
</evidence>
<keyword evidence="13" id="KW-1185">Reference proteome</keyword>
<feature type="transmembrane region" description="Helical" evidence="11">
    <location>
        <begin position="29"/>
        <end position="46"/>
    </location>
</feature>
<evidence type="ECO:0000256" key="9">
    <source>
        <dbReference type="ARBA" id="ARBA00023010"/>
    </source>
</evidence>
<evidence type="ECO:0000256" key="10">
    <source>
        <dbReference type="ARBA" id="ARBA00023136"/>
    </source>
</evidence>
<dbReference type="NCBIfam" id="TIGR00739">
    <property type="entry name" value="yajC"/>
    <property type="match status" value="1"/>
</dbReference>
<evidence type="ECO:0000256" key="8">
    <source>
        <dbReference type="ARBA" id="ARBA00022989"/>
    </source>
</evidence>
<dbReference type="PANTHER" id="PTHR33909">
    <property type="entry name" value="SEC TRANSLOCON ACCESSORY COMPLEX SUBUNIT YAJC"/>
    <property type="match status" value="1"/>
</dbReference>
<keyword evidence="4" id="KW-0813">Transport</keyword>
<keyword evidence="9" id="KW-0811">Translocation</keyword>
<keyword evidence="7" id="KW-0653">Protein transport</keyword>